<dbReference type="Pfam" id="PF10551">
    <property type="entry name" value="MULE"/>
    <property type="match status" value="1"/>
</dbReference>
<evidence type="ECO:0000259" key="1">
    <source>
        <dbReference type="Pfam" id="PF10551"/>
    </source>
</evidence>
<feature type="domain" description="MULE transposase" evidence="1">
    <location>
        <begin position="83"/>
        <end position="164"/>
    </location>
</feature>
<dbReference type="AlphaFoldDB" id="A0AA35ZRW9"/>
<dbReference type="Proteomes" id="UP001177003">
    <property type="component" value="Chromosome 8"/>
</dbReference>
<sequence length="236" mass="27311">MLTSFSLIPVEYNDKNPDANDLHAISIEDETLGVFDDNQSNDNHQHVVINGKQYWIPKVPDEVKPKLKGHYKSYEDITNMYYKYDMVFVPFTGIDNHKRCVTFGAGLLSKDDINSYTWLLKSVLKAFGKQPILVLSDEDPMMKNAIANVFLESIHRLCMWHITSKLPLKIKEFRPHGYSTSNRPHSDIESDDDDDKWDKLLKDSIYTVKCDQKEDTFICSCMKFEQFGIFVATILL</sequence>
<keyword evidence="3" id="KW-1185">Reference proteome</keyword>
<dbReference type="PANTHER" id="PTHR47718">
    <property type="entry name" value="OS01G0519700 PROTEIN"/>
    <property type="match status" value="1"/>
</dbReference>
<evidence type="ECO:0000313" key="3">
    <source>
        <dbReference type="Proteomes" id="UP001177003"/>
    </source>
</evidence>
<dbReference type="PANTHER" id="PTHR47718:SF12">
    <property type="entry name" value="PROTEIN FAR1-RELATED SEQUENCE"/>
    <property type="match status" value="1"/>
</dbReference>
<accession>A0AA35ZRW9</accession>
<organism evidence="2 3">
    <name type="scientific">Lactuca saligna</name>
    <name type="common">Willowleaf lettuce</name>
    <dbReference type="NCBI Taxonomy" id="75948"/>
    <lineage>
        <taxon>Eukaryota</taxon>
        <taxon>Viridiplantae</taxon>
        <taxon>Streptophyta</taxon>
        <taxon>Embryophyta</taxon>
        <taxon>Tracheophyta</taxon>
        <taxon>Spermatophyta</taxon>
        <taxon>Magnoliopsida</taxon>
        <taxon>eudicotyledons</taxon>
        <taxon>Gunneridae</taxon>
        <taxon>Pentapetalae</taxon>
        <taxon>asterids</taxon>
        <taxon>campanulids</taxon>
        <taxon>Asterales</taxon>
        <taxon>Asteraceae</taxon>
        <taxon>Cichorioideae</taxon>
        <taxon>Cichorieae</taxon>
        <taxon>Lactucinae</taxon>
        <taxon>Lactuca</taxon>
    </lineage>
</organism>
<evidence type="ECO:0000313" key="2">
    <source>
        <dbReference type="EMBL" id="CAI9296587.1"/>
    </source>
</evidence>
<dbReference type="InterPro" id="IPR018289">
    <property type="entry name" value="MULE_transposase_dom"/>
</dbReference>
<name>A0AA35ZRW9_LACSI</name>
<dbReference type="EMBL" id="OX465084">
    <property type="protein sequence ID" value="CAI9296587.1"/>
    <property type="molecule type" value="Genomic_DNA"/>
</dbReference>
<gene>
    <name evidence="2" type="ORF">LSALG_LOCUS35441</name>
</gene>
<reference evidence="2" key="1">
    <citation type="submission" date="2023-04" db="EMBL/GenBank/DDBJ databases">
        <authorList>
            <person name="Vijverberg K."/>
            <person name="Xiong W."/>
            <person name="Schranz E."/>
        </authorList>
    </citation>
    <scope>NUCLEOTIDE SEQUENCE</scope>
</reference>
<proteinExistence type="predicted"/>
<protein>
    <recommendedName>
        <fullName evidence="1">MULE transposase domain-containing protein</fullName>
    </recommendedName>
</protein>